<reference evidence="3" key="1">
    <citation type="submission" date="2021-11" db="EMBL/GenBank/DDBJ databases">
        <title>Legionella maioricencis sp. nov., a new species isolated from hot water samples in Mallorca.</title>
        <authorList>
            <person name="Crespi S."/>
            <person name="Drasar V."/>
            <person name="Salva-Serra F."/>
            <person name="Jaen-Luchoro D."/>
            <person name="Pineiro-Iglesias B."/>
            <person name="Aliaga F."/>
            <person name="Fernandez-Juarez V."/>
            <person name="Coll G."/>
            <person name="Moore E.R.B."/>
            <person name="Bennasar-Figueras A."/>
        </authorList>
    </citation>
    <scope>NUCLEOTIDE SEQUENCE</scope>
    <source>
        <strain evidence="3">HCPI-6</strain>
    </source>
</reference>
<dbReference type="EMBL" id="JAJKBJ010000014">
    <property type="protein sequence ID" value="MCL9684749.1"/>
    <property type="molecule type" value="Genomic_DNA"/>
</dbReference>
<sequence>MYVAKENQKKIITICIVIFLATVSIITGKTLANTVILTFYPTWILPYFYFALAISTMITTVISSKYLKKSEKKFSIIFKIIVLCSLLVFIPTLNSGWLIAPFCISILLLTYTSVISLIAWNYASDIFDIQEFKKFSKAMQVSSTSGAIAAGLLVGTLSEKYSSSKLLGLIFLVELMSLFFIKPLAKYAALRVSATQNNLVLSSSIKQSSIFKYLALITFTSLIVATLIDYNLKLELVADIDKEKIAHILSIIFVISTTCILIVQFFLLDYFFRVLGSKKIIIIYPIAILIAALVTVFHFNFISMAVLFIINDVFAYTTSSLSRNLYLNVLPQAMRLLDRLKLNGTITPLAMMSSSLIVFCITYLRHKSMLALVLVILICIYSLFLARILINQYRIQLSQSVYLRRFNRDLINMSPVDNKDMDDSIKQALNYPDPEAVLFGLQLLSNYNSLNLPDSLIDLLTGDNPAIVREVARILASRRNQQQFKKAGQIAFLKSQDEETKWYLALYLIESDDEYFLFDTMNKAINNTGVSLAIWCLINVKQGDLEQQIRALHSLLQMLHSQDIEQKKWFLYVLNEITMLQKEKYLIQFINQDSSTLQILALQQVGPNPSDNLLAFMVDHLGEPNISYVLNACFIEIGDRVIDPIESKFKKATAYTIKMSCVRALSSLTGSKAEICLMNLLSTSQDVVINTVIAKYIAYRGVKIKISQELINFLIEKMKIEVEFYSQLSAQLSRYKNPLIQEEINSRRLFIKKRVLYYTAAVIGSLDILNSIPLLTSFRPDKNQQAIALELIDSTIENRKIVLFLMALFLEDKRKDFTTNLPMDDPWLSKYIQDIESKNMDLIYMLTRLRKIDLFKNLAAETLQVLAECCSSKDMASGEIIFNEGDAGDGLYIIDSGEVSVTKNGVLISKLSEGAYFGELALLADIPRFATITALSEGGLFFINKQDFDKITDEIPEIMKSINKQVINYLIANAEQEGI</sequence>
<comment type="caution">
    <text evidence="3">The sequence shown here is derived from an EMBL/GenBank/DDBJ whole genome shotgun (WGS) entry which is preliminary data.</text>
</comment>
<accession>A0A9X2D1R3</accession>
<dbReference type="InterPro" id="IPR036259">
    <property type="entry name" value="MFS_trans_sf"/>
</dbReference>
<evidence type="ECO:0000313" key="4">
    <source>
        <dbReference type="Proteomes" id="UP001139721"/>
    </source>
</evidence>
<evidence type="ECO:0000313" key="3">
    <source>
        <dbReference type="EMBL" id="MCL9684749.1"/>
    </source>
</evidence>
<dbReference type="Gene3D" id="2.60.120.10">
    <property type="entry name" value="Jelly Rolls"/>
    <property type="match status" value="1"/>
</dbReference>
<keyword evidence="1" id="KW-0812">Transmembrane</keyword>
<dbReference type="PANTHER" id="PTHR11635">
    <property type="entry name" value="CAMP-DEPENDENT PROTEIN KINASE REGULATORY CHAIN"/>
    <property type="match status" value="1"/>
</dbReference>
<evidence type="ECO:0000256" key="1">
    <source>
        <dbReference type="SAM" id="Phobius"/>
    </source>
</evidence>
<feature type="transmembrane region" description="Helical" evidence="1">
    <location>
        <begin position="210"/>
        <end position="228"/>
    </location>
</feature>
<feature type="transmembrane region" description="Helical" evidence="1">
    <location>
        <begin position="280"/>
        <end position="299"/>
    </location>
</feature>
<organism evidence="3 4">
    <name type="scientific">Legionella maioricensis</name>
    <dbReference type="NCBI Taxonomy" id="2896528"/>
    <lineage>
        <taxon>Bacteria</taxon>
        <taxon>Pseudomonadati</taxon>
        <taxon>Pseudomonadota</taxon>
        <taxon>Gammaproteobacteria</taxon>
        <taxon>Legionellales</taxon>
        <taxon>Legionellaceae</taxon>
        <taxon>Legionella</taxon>
    </lineage>
</organism>
<dbReference type="RefSeq" id="WP_250422060.1">
    <property type="nucleotide sequence ID" value="NZ_JAJKBJ010000014.1"/>
</dbReference>
<dbReference type="GO" id="GO:0005952">
    <property type="term" value="C:cAMP-dependent protein kinase complex"/>
    <property type="evidence" value="ECO:0007669"/>
    <property type="project" value="InterPro"/>
</dbReference>
<dbReference type="SMART" id="SM00100">
    <property type="entry name" value="cNMP"/>
    <property type="match status" value="1"/>
</dbReference>
<dbReference type="SUPFAM" id="SSF48371">
    <property type="entry name" value="ARM repeat"/>
    <property type="match status" value="1"/>
</dbReference>
<feature type="transmembrane region" description="Helical" evidence="1">
    <location>
        <begin position="346"/>
        <end position="364"/>
    </location>
</feature>
<dbReference type="AlphaFoldDB" id="A0A9X2D1R3"/>
<dbReference type="Gene3D" id="1.25.10.10">
    <property type="entry name" value="Leucine-rich Repeat Variant"/>
    <property type="match status" value="1"/>
</dbReference>
<dbReference type="InterPro" id="IPR016024">
    <property type="entry name" value="ARM-type_fold"/>
</dbReference>
<protein>
    <submittedName>
        <fullName evidence="3">Cyclic nucleotide-binding domain-containing protein</fullName>
    </submittedName>
</protein>
<feature type="transmembrane region" description="Helical" evidence="1">
    <location>
        <begin position="44"/>
        <end position="62"/>
    </location>
</feature>
<proteinExistence type="predicted"/>
<gene>
    <name evidence="3" type="ORF">LOX96_11645</name>
</gene>
<dbReference type="InterPro" id="IPR011989">
    <property type="entry name" value="ARM-like"/>
</dbReference>
<dbReference type="Proteomes" id="UP001139721">
    <property type="component" value="Unassembled WGS sequence"/>
</dbReference>
<evidence type="ECO:0000259" key="2">
    <source>
        <dbReference type="PROSITE" id="PS50042"/>
    </source>
</evidence>
<dbReference type="InterPro" id="IPR018490">
    <property type="entry name" value="cNMP-bd_dom_sf"/>
</dbReference>
<feature type="transmembrane region" description="Helical" evidence="1">
    <location>
        <begin position="135"/>
        <end position="154"/>
    </location>
</feature>
<feature type="transmembrane region" description="Helical" evidence="1">
    <location>
        <begin position="99"/>
        <end position="123"/>
    </location>
</feature>
<dbReference type="InterPro" id="IPR050503">
    <property type="entry name" value="cAMP-dep_PK_reg_su-like"/>
</dbReference>
<dbReference type="SUPFAM" id="SSF103473">
    <property type="entry name" value="MFS general substrate transporter"/>
    <property type="match status" value="1"/>
</dbReference>
<dbReference type="Pfam" id="PF00027">
    <property type="entry name" value="cNMP_binding"/>
    <property type="match status" value="1"/>
</dbReference>
<keyword evidence="1" id="KW-1133">Transmembrane helix</keyword>
<dbReference type="PANTHER" id="PTHR11635:SF152">
    <property type="entry name" value="CAMP-DEPENDENT PROTEIN KINASE TYPE I REGULATORY SUBUNIT-RELATED"/>
    <property type="match status" value="1"/>
</dbReference>
<dbReference type="PRINTS" id="PR00103">
    <property type="entry name" value="CAMPKINASE"/>
</dbReference>
<keyword evidence="4" id="KW-1185">Reference proteome</keyword>
<dbReference type="PROSITE" id="PS50042">
    <property type="entry name" value="CNMP_BINDING_3"/>
    <property type="match status" value="1"/>
</dbReference>
<keyword evidence="1" id="KW-0472">Membrane</keyword>
<dbReference type="GO" id="GO:0005829">
    <property type="term" value="C:cytosol"/>
    <property type="evidence" value="ECO:0007669"/>
    <property type="project" value="TreeGrafter"/>
</dbReference>
<feature type="transmembrane region" description="Helical" evidence="1">
    <location>
        <begin position="12"/>
        <end position="32"/>
    </location>
</feature>
<feature type="transmembrane region" description="Helical" evidence="1">
    <location>
        <begin position="248"/>
        <end position="268"/>
    </location>
</feature>
<dbReference type="SUPFAM" id="SSF51206">
    <property type="entry name" value="cAMP-binding domain-like"/>
    <property type="match status" value="1"/>
</dbReference>
<feature type="domain" description="Cyclic nucleotide-binding" evidence="2">
    <location>
        <begin position="854"/>
        <end position="969"/>
    </location>
</feature>
<feature type="transmembrane region" description="Helical" evidence="1">
    <location>
        <begin position="74"/>
        <end position="93"/>
    </location>
</feature>
<feature type="transmembrane region" description="Helical" evidence="1">
    <location>
        <begin position="370"/>
        <end position="390"/>
    </location>
</feature>
<feature type="transmembrane region" description="Helical" evidence="1">
    <location>
        <begin position="166"/>
        <end position="189"/>
    </location>
</feature>
<name>A0A9X2D1R3_9GAMM</name>
<dbReference type="InterPro" id="IPR000595">
    <property type="entry name" value="cNMP-bd_dom"/>
</dbReference>
<dbReference type="CDD" id="cd00038">
    <property type="entry name" value="CAP_ED"/>
    <property type="match status" value="1"/>
</dbReference>
<dbReference type="InterPro" id="IPR014710">
    <property type="entry name" value="RmlC-like_jellyroll"/>
</dbReference>